<dbReference type="Pfam" id="PF21926">
    <property type="entry name" value="FeeM"/>
    <property type="match status" value="1"/>
</dbReference>
<dbReference type="SUPFAM" id="SSF55729">
    <property type="entry name" value="Acyl-CoA N-acyltransferases (Nat)"/>
    <property type="match status" value="1"/>
</dbReference>
<protein>
    <recommendedName>
        <fullName evidence="1">N-acyl amino acid synthase FeeM catalytic core domain-containing protein</fullName>
    </recommendedName>
</protein>
<evidence type="ECO:0000313" key="3">
    <source>
        <dbReference type="Proteomes" id="UP001524587"/>
    </source>
</evidence>
<feature type="domain" description="N-acyl amino acid synthase FeeM catalytic core" evidence="1">
    <location>
        <begin position="34"/>
        <end position="197"/>
    </location>
</feature>
<dbReference type="EMBL" id="JAMSKV010000004">
    <property type="protein sequence ID" value="MCQ8278078.1"/>
    <property type="molecule type" value="Genomic_DNA"/>
</dbReference>
<name>A0ABT1W5Q6_9PROT</name>
<keyword evidence="3" id="KW-1185">Reference proteome</keyword>
<proteinExistence type="predicted"/>
<comment type="caution">
    <text evidence="2">The sequence shown here is derived from an EMBL/GenBank/DDBJ whole genome shotgun (WGS) entry which is preliminary data.</text>
</comment>
<sequence length="238" mass="26779">MSLYLNKPTRAASTGLTGPVLTARLALTPETRRDAYRLRYQSYLAAGHIEPNHSETFSDVYDELPNTKTIVLYYDDMPAASVRTCTFASGTDERSPAVDVYREEINQILKGTTETGYGQRGIETTRLVRSPNFENNQSLVFLLYRMAGYVGMMAHTQRLFACVRTNHVSFYKRLGYQPAAEARPYPGLSCPMQLMSCTRDRYDEVRMAYPVIDPYTTATGNLDHFLDGAAVSLTVLPR</sequence>
<accession>A0ABT1W5Q6</accession>
<evidence type="ECO:0000259" key="1">
    <source>
        <dbReference type="Pfam" id="PF21926"/>
    </source>
</evidence>
<dbReference type="Proteomes" id="UP001524587">
    <property type="component" value="Unassembled WGS sequence"/>
</dbReference>
<reference evidence="2 3" key="1">
    <citation type="submission" date="2022-06" db="EMBL/GenBank/DDBJ databases">
        <title>Endosaccharibacter gen. nov., sp. nov., endophytic bacteria isolated from sugarcane.</title>
        <authorList>
            <person name="Pitiwittayakul N."/>
            <person name="Yukphan P."/>
            <person name="Charoenyingcharoen P."/>
            <person name="Tanasupawat S."/>
        </authorList>
    </citation>
    <scope>NUCLEOTIDE SEQUENCE [LARGE SCALE GENOMIC DNA]</scope>
    <source>
        <strain evidence="2 3">KSS8</strain>
    </source>
</reference>
<dbReference type="Gene3D" id="3.40.630.30">
    <property type="match status" value="1"/>
</dbReference>
<evidence type="ECO:0000313" key="2">
    <source>
        <dbReference type="EMBL" id="MCQ8278078.1"/>
    </source>
</evidence>
<dbReference type="InterPro" id="IPR054597">
    <property type="entry name" value="FeeM_cat"/>
</dbReference>
<dbReference type="InterPro" id="IPR016181">
    <property type="entry name" value="Acyl_CoA_acyltransferase"/>
</dbReference>
<dbReference type="RefSeq" id="WP_422863541.1">
    <property type="nucleotide sequence ID" value="NZ_JAMSKV010000004.1"/>
</dbReference>
<gene>
    <name evidence="2" type="ORF">NFI95_06410</name>
</gene>
<organism evidence="2 3">
    <name type="scientific">Endosaccharibacter trunci</name>
    <dbReference type="NCBI Taxonomy" id="2812733"/>
    <lineage>
        <taxon>Bacteria</taxon>
        <taxon>Pseudomonadati</taxon>
        <taxon>Pseudomonadota</taxon>
        <taxon>Alphaproteobacteria</taxon>
        <taxon>Acetobacterales</taxon>
        <taxon>Acetobacteraceae</taxon>
        <taxon>Endosaccharibacter</taxon>
    </lineage>
</organism>